<keyword evidence="2" id="KW-0547">Nucleotide-binding</keyword>
<proteinExistence type="inferred from homology"/>
<dbReference type="GO" id="GO:0005524">
    <property type="term" value="F:ATP binding"/>
    <property type="evidence" value="ECO:0007669"/>
    <property type="project" value="UniProtKB-KW"/>
</dbReference>
<dbReference type="InterPro" id="IPR015854">
    <property type="entry name" value="ABC_transpr_LolD-like"/>
</dbReference>
<dbReference type="PANTHER" id="PTHR24220">
    <property type="entry name" value="IMPORT ATP-BINDING PROTEIN"/>
    <property type="match status" value="1"/>
</dbReference>
<dbReference type="GO" id="GO:0089705">
    <property type="term" value="P:protein localization to outer membrane"/>
    <property type="evidence" value="ECO:0007669"/>
    <property type="project" value="TreeGrafter"/>
</dbReference>
<protein>
    <submittedName>
        <fullName evidence="6">Lipoprotein ABC transporter ATP-binding protein</fullName>
    </submittedName>
</protein>
<dbReference type="STRING" id="1810504.PG2T_13000"/>
<dbReference type="PROSITE" id="PS00211">
    <property type="entry name" value="ABC_TRANSPORTER_1"/>
    <property type="match status" value="1"/>
</dbReference>
<dbReference type="GO" id="GO:0016887">
    <property type="term" value="F:ATP hydrolysis activity"/>
    <property type="evidence" value="ECO:0007669"/>
    <property type="project" value="InterPro"/>
</dbReference>
<dbReference type="InterPro" id="IPR017871">
    <property type="entry name" value="ABC_transporter-like_CS"/>
</dbReference>
<evidence type="ECO:0000256" key="4">
    <source>
        <dbReference type="ARBA" id="ARBA00038388"/>
    </source>
</evidence>
<dbReference type="EMBL" id="CP014671">
    <property type="protein sequence ID" value="ANX05001.1"/>
    <property type="molecule type" value="Genomic_DNA"/>
</dbReference>
<dbReference type="RefSeq" id="WP_068806324.1">
    <property type="nucleotide sequence ID" value="NZ_CP014671.1"/>
</dbReference>
<organism evidence="6 7">
    <name type="scientific">Immundisolibacter cernigliae</name>
    <dbReference type="NCBI Taxonomy" id="1810504"/>
    <lineage>
        <taxon>Bacteria</taxon>
        <taxon>Pseudomonadati</taxon>
        <taxon>Pseudomonadota</taxon>
        <taxon>Gammaproteobacteria</taxon>
        <taxon>Immundisolibacterales</taxon>
        <taxon>Immundisolibacteraceae</taxon>
        <taxon>Immundisolibacter</taxon>
    </lineage>
</organism>
<dbReference type="InterPro" id="IPR027417">
    <property type="entry name" value="P-loop_NTPase"/>
</dbReference>
<dbReference type="SUPFAM" id="SSF52540">
    <property type="entry name" value="P-loop containing nucleoside triphosphate hydrolases"/>
    <property type="match status" value="1"/>
</dbReference>
<dbReference type="InterPro" id="IPR003593">
    <property type="entry name" value="AAA+_ATPase"/>
</dbReference>
<evidence type="ECO:0000313" key="7">
    <source>
        <dbReference type="Proteomes" id="UP000092952"/>
    </source>
</evidence>
<dbReference type="InterPro" id="IPR003439">
    <property type="entry name" value="ABC_transporter-like_ATP-bd"/>
</dbReference>
<dbReference type="PROSITE" id="PS50893">
    <property type="entry name" value="ABC_TRANSPORTER_2"/>
    <property type="match status" value="1"/>
</dbReference>
<dbReference type="Proteomes" id="UP000092952">
    <property type="component" value="Chromosome"/>
</dbReference>
<name>A0A1B1YW40_9GAMM</name>
<dbReference type="AlphaFoldDB" id="A0A1B1YW40"/>
<reference evidence="7" key="1">
    <citation type="submission" date="2016-03" db="EMBL/GenBank/DDBJ databases">
        <title>Complete genome sequence of Solimmundus cernigliae, representing a novel lineage of polycyclic aromatic hydrocarbon degraders within the Gammaproteobacteria.</title>
        <authorList>
            <person name="Singleton D.R."/>
            <person name="Dickey A.N."/>
            <person name="Scholl E.H."/>
            <person name="Wright F.A."/>
            <person name="Aitken M.D."/>
        </authorList>
    </citation>
    <scope>NUCLEOTIDE SEQUENCE [LARGE SCALE GENOMIC DNA]</scope>
    <source>
        <strain evidence="7">TR3.2</strain>
    </source>
</reference>
<gene>
    <name evidence="6" type="ORF">PG2T_13000</name>
</gene>
<evidence type="ECO:0000259" key="5">
    <source>
        <dbReference type="PROSITE" id="PS50893"/>
    </source>
</evidence>
<dbReference type="OrthoDB" id="9778897at2"/>
<dbReference type="GO" id="GO:0005886">
    <property type="term" value="C:plasma membrane"/>
    <property type="evidence" value="ECO:0007669"/>
    <property type="project" value="TreeGrafter"/>
</dbReference>
<keyword evidence="7" id="KW-1185">Reference proteome</keyword>
<feature type="domain" description="ABC transporter" evidence="5">
    <location>
        <begin position="8"/>
        <end position="229"/>
    </location>
</feature>
<keyword evidence="6" id="KW-0449">Lipoprotein</keyword>
<dbReference type="CDD" id="cd03255">
    <property type="entry name" value="ABC_MJ0796_LolCDE_FtsE"/>
    <property type="match status" value="1"/>
</dbReference>
<dbReference type="PANTHER" id="PTHR24220:SF689">
    <property type="entry name" value="LIPOPROTEIN-RELEASING SYSTEM ATP-BINDING PROTEIN LOLD"/>
    <property type="match status" value="1"/>
</dbReference>
<dbReference type="InParanoid" id="A0A1B1YW40"/>
<dbReference type="GO" id="GO:0022857">
    <property type="term" value="F:transmembrane transporter activity"/>
    <property type="evidence" value="ECO:0007669"/>
    <property type="project" value="TreeGrafter"/>
</dbReference>
<sequence>MSDPTPVLEARGLGKTYVDAGGALTVLHNVDITVKAGESVAVMGASGAGKSTLLHLLGGLDAASHGEVWVDGRSLTGLGERERSRMRNQSLGFIYQFHHLLDEFTARENIAMPLLIGGLAPASAGEAADAMLDRLGLAARGHHKPGQLSGGERQRVAIGRALVTRPRCILADEPTGNLDPHTAEQVFQQLVEVCSERGGGLVVVTHNPQLARLLDRRLTLADGRLADSD</sequence>
<dbReference type="InterPro" id="IPR017911">
    <property type="entry name" value="MacB-like_ATP-bd"/>
</dbReference>
<keyword evidence="1" id="KW-0813">Transport</keyword>
<dbReference type="FunCoup" id="A0A1B1YW40">
    <property type="interactions" value="334"/>
</dbReference>
<dbReference type="Gene3D" id="3.40.50.300">
    <property type="entry name" value="P-loop containing nucleotide triphosphate hydrolases"/>
    <property type="match status" value="1"/>
</dbReference>
<comment type="similarity">
    <text evidence="4">Belongs to the ABC transporter superfamily. Macrolide exporter (TC 3.A.1.122) family.</text>
</comment>
<evidence type="ECO:0000256" key="1">
    <source>
        <dbReference type="ARBA" id="ARBA00022448"/>
    </source>
</evidence>
<evidence type="ECO:0000256" key="3">
    <source>
        <dbReference type="ARBA" id="ARBA00022840"/>
    </source>
</evidence>
<dbReference type="KEGG" id="gbi:PG2T_13000"/>
<evidence type="ECO:0000313" key="6">
    <source>
        <dbReference type="EMBL" id="ANX05001.1"/>
    </source>
</evidence>
<dbReference type="GO" id="GO:1902495">
    <property type="term" value="C:transmembrane transporter complex"/>
    <property type="evidence" value="ECO:0007669"/>
    <property type="project" value="UniProtKB-ARBA"/>
</dbReference>
<keyword evidence="3 6" id="KW-0067">ATP-binding</keyword>
<dbReference type="FunFam" id="3.40.50.300:FF:000032">
    <property type="entry name" value="Export ABC transporter ATP-binding protein"/>
    <property type="match status" value="1"/>
</dbReference>
<accession>A0A1B1YW40</accession>
<dbReference type="GO" id="GO:0044874">
    <property type="term" value="P:lipoprotein localization to outer membrane"/>
    <property type="evidence" value="ECO:0007669"/>
    <property type="project" value="TreeGrafter"/>
</dbReference>
<dbReference type="Pfam" id="PF00005">
    <property type="entry name" value="ABC_tran"/>
    <property type="match status" value="1"/>
</dbReference>
<evidence type="ECO:0000256" key="2">
    <source>
        <dbReference type="ARBA" id="ARBA00022741"/>
    </source>
</evidence>
<dbReference type="SMART" id="SM00382">
    <property type="entry name" value="AAA"/>
    <property type="match status" value="1"/>
</dbReference>